<accession>A0A7J6LCN5</accession>
<evidence type="ECO:0000256" key="1">
    <source>
        <dbReference type="SAM" id="MobiDB-lite"/>
    </source>
</evidence>
<reference evidence="2 3" key="1">
    <citation type="submission" date="2020-04" db="EMBL/GenBank/DDBJ databases">
        <title>Perkinsus olseni comparative genomics.</title>
        <authorList>
            <person name="Bogema D.R."/>
        </authorList>
    </citation>
    <scope>NUCLEOTIDE SEQUENCE [LARGE SCALE GENOMIC DNA]</scope>
    <source>
        <strain evidence="2">ATCC PRA-179</strain>
    </source>
</reference>
<dbReference type="AlphaFoldDB" id="A0A7J6LCN5"/>
<feature type="region of interest" description="Disordered" evidence="1">
    <location>
        <begin position="122"/>
        <end position="141"/>
    </location>
</feature>
<gene>
    <name evidence="2" type="ORF">FOZ61_006529</name>
</gene>
<evidence type="ECO:0000313" key="2">
    <source>
        <dbReference type="EMBL" id="KAF4657017.1"/>
    </source>
</evidence>
<feature type="region of interest" description="Disordered" evidence="1">
    <location>
        <begin position="291"/>
        <end position="313"/>
    </location>
</feature>
<dbReference type="Proteomes" id="UP000570595">
    <property type="component" value="Unassembled WGS sequence"/>
</dbReference>
<name>A0A7J6LCN5_PEROL</name>
<sequence length="313" mass="34434">MAIVIKKDSQGRALVVKNSDCGASERVQVVFHEPVVDNSEEVFIRIRREEPQHTGLGHSDVEKATMIMNLATSSHHYNIQLGRRGTACGEADGKQLKRIFLVVGGVAKGLIKDAWRQRKEWDRSMRGLTSSKDEQDDDRTDTTTHDIAFAKLLRAAIEPMMVNISRCIRSLPVRDSDDNSIAGLDNNASFRGRHGWGVQVDAVEELSHTAELIAPKGELTELISGNTEHATMIMSILPRRAADDHIERLVRSQKGDPYSTEVVGNILAAESVAENIGEDILRGSLGDGLSMRSVGTVEGSTEEDERRGSQFGH</sequence>
<organism evidence="2 3">
    <name type="scientific">Perkinsus olseni</name>
    <name type="common">Perkinsus atlanticus</name>
    <dbReference type="NCBI Taxonomy" id="32597"/>
    <lineage>
        <taxon>Eukaryota</taxon>
        <taxon>Sar</taxon>
        <taxon>Alveolata</taxon>
        <taxon>Perkinsozoa</taxon>
        <taxon>Perkinsea</taxon>
        <taxon>Perkinsida</taxon>
        <taxon>Perkinsidae</taxon>
        <taxon>Perkinsus</taxon>
    </lineage>
</organism>
<protein>
    <submittedName>
        <fullName evidence="2">Uncharacterized protein</fullName>
    </submittedName>
</protein>
<evidence type="ECO:0000313" key="3">
    <source>
        <dbReference type="Proteomes" id="UP000570595"/>
    </source>
</evidence>
<feature type="compositionally biased region" description="Basic and acidic residues" evidence="1">
    <location>
        <begin position="304"/>
        <end position="313"/>
    </location>
</feature>
<dbReference type="EMBL" id="JABAHT010000375">
    <property type="protein sequence ID" value="KAF4657017.1"/>
    <property type="molecule type" value="Genomic_DNA"/>
</dbReference>
<comment type="caution">
    <text evidence="2">The sequence shown here is derived from an EMBL/GenBank/DDBJ whole genome shotgun (WGS) entry which is preliminary data.</text>
</comment>
<proteinExistence type="predicted"/>